<dbReference type="Pfam" id="PF04892">
    <property type="entry name" value="VanZ"/>
    <property type="match status" value="1"/>
</dbReference>
<name>A0A8J6TR11_9FIRM</name>
<feature type="transmembrane region" description="Helical" evidence="1">
    <location>
        <begin position="47"/>
        <end position="69"/>
    </location>
</feature>
<comment type="caution">
    <text evidence="3">The sequence shown here is derived from an EMBL/GenBank/DDBJ whole genome shotgun (WGS) entry which is preliminary data.</text>
</comment>
<sequence length="206" mass="23902">MNNTKNFSQILLHRVLPIVLGIIVGYFIYSCFLMERLPYFSTSKAEYFVSILCLAGSIVGCTVIFELIINRAISYFLFFLLCVLYFAMLLIVLFMRYPLPERVFVFNPLTGLFDAFSGRQMLIQSLLNLLVFIPIGFFVKKLPYLKLLLFSVCLSLLIEVIQIVFRLGFFDSFDILLYVIGIHLGYLIFQKLKLPIQKRNMRSSPK</sequence>
<dbReference type="RefSeq" id="WP_093988478.1">
    <property type="nucleotide sequence ID" value="NZ_FYDD01000003.1"/>
</dbReference>
<keyword evidence="4" id="KW-1185">Reference proteome</keyword>
<feature type="transmembrane region" description="Helical" evidence="1">
    <location>
        <begin position="12"/>
        <end position="35"/>
    </location>
</feature>
<accession>A0A8J6TR11</accession>
<dbReference type="EMBL" id="JACRTL010000001">
    <property type="protein sequence ID" value="MBC8610061.1"/>
    <property type="molecule type" value="Genomic_DNA"/>
</dbReference>
<keyword evidence="1" id="KW-0472">Membrane</keyword>
<protein>
    <submittedName>
        <fullName evidence="3">VanZ family protein</fullName>
    </submittedName>
</protein>
<dbReference type="InterPro" id="IPR006976">
    <property type="entry name" value="VanZ-like"/>
</dbReference>
<feature type="transmembrane region" description="Helical" evidence="1">
    <location>
        <begin position="121"/>
        <end position="140"/>
    </location>
</feature>
<gene>
    <name evidence="3" type="ORF">H8702_02850</name>
</gene>
<evidence type="ECO:0000256" key="1">
    <source>
        <dbReference type="SAM" id="Phobius"/>
    </source>
</evidence>
<evidence type="ECO:0000313" key="3">
    <source>
        <dbReference type="EMBL" id="MBC8610061.1"/>
    </source>
</evidence>
<dbReference type="Proteomes" id="UP000632659">
    <property type="component" value="Unassembled WGS sequence"/>
</dbReference>
<evidence type="ECO:0000259" key="2">
    <source>
        <dbReference type="Pfam" id="PF04892"/>
    </source>
</evidence>
<feature type="transmembrane region" description="Helical" evidence="1">
    <location>
        <begin position="175"/>
        <end position="192"/>
    </location>
</feature>
<feature type="transmembrane region" description="Helical" evidence="1">
    <location>
        <begin position="76"/>
        <end position="97"/>
    </location>
</feature>
<proteinExistence type="predicted"/>
<organism evidence="3 4">
    <name type="scientific">Massiliimalia timonensis</name>
    <dbReference type="NCBI Taxonomy" id="1987501"/>
    <lineage>
        <taxon>Bacteria</taxon>
        <taxon>Bacillati</taxon>
        <taxon>Bacillota</taxon>
        <taxon>Clostridia</taxon>
        <taxon>Eubacteriales</taxon>
        <taxon>Oscillospiraceae</taxon>
        <taxon>Massiliimalia</taxon>
    </lineage>
</organism>
<dbReference type="OrthoDB" id="9805025at2"/>
<keyword evidence="1" id="KW-1133">Transmembrane helix</keyword>
<feature type="domain" description="VanZ-like" evidence="2">
    <location>
        <begin position="84"/>
        <end position="190"/>
    </location>
</feature>
<evidence type="ECO:0000313" key="4">
    <source>
        <dbReference type="Proteomes" id="UP000632659"/>
    </source>
</evidence>
<dbReference type="AlphaFoldDB" id="A0A8J6TR11"/>
<keyword evidence="1" id="KW-0812">Transmembrane</keyword>
<reference evidence="3" key="1">
    <citation type="submission" date="2020-08" db="EMBL/GenBank/DDBJ databases">
        <title>Genome public.</title>
        <authorList>
            <person name="Liu C."/>
            <person name="Sun Q."/>
        </authorList>
    </citation>
    <scope>NUCLEOTIDE SEQUENCE</scope>
    <source>
        <strain evidence="3">NSJ-15</strain>
    </source>
</reference>
<feature type="transmembrane region" description="Helical" evidence="1">
    <location>
        <begin position="147"/>
        <end position="169"/>
    </location>
</feature>
<dbReference type="PROSITE" id="PS51257">
    <property type="entry name" value="PROKAR_LIPOPROTEIN"/>
    <property type="match status" value="1"/>
</dbReference>